<feature type="region of interest" description="Disordered" evidence="1">
    <location>
        <begin position="1"/>
        <end position="24"/>
    </location>
</feature>
<dbReference type="Proteomes" id="UP000189704">
    <property type="component" value="Unplaced"/>
</dbReference>
<feature type="region of interest" description="Disordered" evidence="1">
    <location>
        <begin position="174"/>
        <end position="195"/>
    </location>
</feature>
<dbReference type="OrthoDB" id="4033880at2759"/>
<gene>
    <name evidence="3" type="primary">LOC103267314</name>
</gene>
<evidence type="ECO:0000313" key="2">
    <source>
        <dbReference type="Proteomes" id="UP000189704"/>
    </source>
</evidence>
<evidence type="ECO:0000313" key="3">
    <source>
        <dbReference type="RefSeq" id="XP_008063103.1"/>
    </source>
</evidence>
<reference evidence="3" key="1">
    <citation type="submission" date="2025-08" db="UniProtKB">
        <authorList>
            <consortium name="RefSeq"/>
        </authorList>
    </citation>
    <scope>IDENTIFICATION</scope>
</reference>
<protein>
    <submittedName>
        <fullName evidence="3">ENTH domain-containing protein 1-like</fullName>
    </submittedName>
</protein>
<feature type="compositionally biased region" description="Low complexity" evidence="1">
    <location>
        <begin position="175"/>
        <end position="188"/>
    </location>
</feature>
<proteinExistence type="predicted"/>
<organism evidence="2 3">
    <name type="scientific">Carlito syrichta</name>
    <name type="common">Philippine tarsier</name>
    <name type="synonym">Tarsius syrichta</name>
    <dbReference type="NCBI Taxonomy" id="1868482"/>
    <lineage>
        <taxon>Eukaryota</taxon>
        <taxon>Metazoa</taxon>
        <taxon>Chordata</taxon>
        <taxon>Craniata</taxon>
        <taxon>Vertebrata</taxon>
        <taxon>Euteleostomi</taxon>
        <taxon>Mammalia</taxon>
        <taxon>Eutheria</taxon>
        <taxon>Euarchontoglires</taxon>
        <taxon>Primates</taxon>
        <taxon>Haplorrhini</taxon>
        <taxon>Tarsiiformes</taxon>
        <taxon>Tarsiidae</taxon>
        <taxon>Carlito</taxon>
    </lineage>
</organism>
<dbReference type="RefSeq" id="XP_008063103.1">
    <property type="nucleotide sequence ID" value="XM_008064912.1"/>
</dbReference>
<evidence type="ECO:0000256" key="1">
    <source>
        <dbReference type="SAM" id="MobiDB-lite"/>
    </source>
</evidence>
<dbReference type="GeneID" id="103267314"/>
<dbReference type="AlphaFoldDB" id="A0A1U7U2Z1"/>
<dbReference type="KEGG" id="csyr:103267314"/>
<name>A0A1U7U2Z1_CARSF</name>
<feature type="compositionally biased region" description="Polar residues" evidence="1">
    <location>
        <begin position="1"/>
        <end position="19"/>
    </location>
</feature>
<keyword evidence="2" id="KW-1185">Reference proteome</keyword>
<accession>A0A1U7U2Z1</accession>
<sequence length="195" mass="21010">STASEGASSFSTLSMSSPDLASPKKSVHLLPPILAEPSFWTLSQQQLSSASFKVRDKTTKAHHSFVPRGPVSSYEEENDNLNILKILPDNSDSAKKTTSHISSSNGIEFSTQNIDCLTPLSCSSFQSREPEANNSIKVLLGEVKSAIVRLHEDLSTVIQELNVINNHLVSMSGNSPQVSQSLQVPQSSEGSSDQI</sequence>
<feature type="non-terminal residue" evidence="3">
    <location>
        <position position="1"/>
    </location>
</feature>